<sequence>MTEATESLGLVWGAEKIARVIGKTPRATYSLLEDGEIPAKKVGGRWVADRGNLSAFFKGAADNAGAA</sequence>
<gene>
    <name evidence="1" type="ORF">HB770_19900</name>
</gene>
<dbReference type="Proteomes" id="UP000515518">
    <property type="component" value="Chromosome"/>
</dbReference>
<protein>
    <submittedName>
        <fullName evidence="1">DNA-binding protein</fullName>
    </submittedName>
</protein>
<dbReference type="AlphaFoldDB" id="A0A7G6RM33"/>
<name>A0A7G6RM33_RHILV</name>
<dbReference type="EMBL" id="CP050549">
    <property type="protein sequence ID" value="QND43315.1"/>
    <property type="molecule type" value="Genomic_DNA"/>
</dbReference>
<accession>A0A7G6RM33</accession>
<organism evidence="1 2">
    <name type="scientific">Rhizobium leguminosarum bv. viciae</name>
    <dbReference type="NCBI Taxonomy" id="387"/>
    <lineage>
        <taxon>Bacteria</taxon>
        <taxon>Pseudomonadati</taxon>
        <taxon>Pseudomonadota</taxon>
        <taxon>Alphaproteobacteria</taxon>
        <taxon>Hyphomicrobiales</taxon>
        <taxon>Rhizobiaceae</taxon>
        <taxon>Rhizobium/Agrobacterium group</taxon>
        <taxon>Rhizobium</taxon>
    </lineage>
</organism>
<evidence type="ECO:0000313" key="2">
    <source>
        <dbReference type="Proteomes" id="UP000515518"/>
    </source>
</evidence>
<keyword evidence="1" id="KW-0238">DNA-binding</keyword>
<evidence type="ECO:0000313" key="1">
    <source>
        <dbReference type="EMBL" id="QND43315.1"/>
    </source>
</evidence>
<proteinExistence type="predicted"/>
<reference evidence="2" key="1">
    <citation type="journal article" date="2020" name="Mol. Plant Microbe">
        <title>Rhizobial microsymbionts of the narrowly endemic Oxytropis species growing in Kamchatka are characterized by significant genetic diversity and possess a set of genes that are associated with T3SS and T6SS secretion systems and can affect the development of symbiosis.</title>
        <authorList>
            <person name="Safronova V."/>
            <person name="Guro P."/>
            <person name="Sazanova A."/>
            <person name="Kuznetsova I."/>
            <person name="Belimov A."/>
            <person name="Yakubov V."/>
            <person name="Chirak E."/>
            <person name="Afonin A."/>
            <person name="Gogolev Y."/>
            <person name="Andronov E."/>
            <person name="Tikhonovich I."/>
        </authorList>
    </citation>
    <scope>NUCLEOTIDE SEQUENCE [LARGE SCALE GENOMIC DNA]</scope>
    <source>
        <strain evidence="2">RCAM0610</strain>
    </source>
</reference>
<dbReference type="GO" id="GO:0003677">
    <property type="term" value="F:DNA binding"/>
    <property type="evidence" value="ECO:0007669"/>
    <property type="project" value="UniProtKB-KW"/>
</dbReference>